<evidence type="ECO:0000313" key="1">
    <source>
        <dbReference type="EMBL" id="RGQ59979.1"/>
    </source>
</evidence>
<dbReference type="SUPFAM" id="SSF52540">
    <property type="entry name" value="P-loop containing nucleoside triphosphate hydrolases"/>
    <property type="match status" value="1"/>
</dbReference>
<dbReference type="AlphaFoldDB" id="A0A412BQE0"/>
<name>A0A412BQE0_MEDGN</name>
<evidence type="ECO:0000313" key="2">
    <source>
        <dbReference type="Proteomes" id="UP000286137"/>
    </source>
</evidence>
<sequence>MAEIKLFDTWTFQEEMPEPFSRFLQKEGLRKTTTMVECLSQYNQGRQATLHPPTLRAMLNIAGIYLKQTEGALGFQKGNYDLLNFYCMEYVKGKRRYALVYNPISAKIRGVCKTEKQTYKALDFVERNVSDGEELLAMLIYVSLEKKEALYNLEFAQNFILFMQQMKEGWKNAKLALKAAFLCCDNLYRRVENVQDFSNEGIPLEKSQLGKNGMEQLSTLAIESELYAPNDAIKGTFQIFGETKKVREWTLKELQKIYRQHWQVSKDYQDRIPQLSEDMKVGEYAQDILSAIVESPFRKFMITGNAGTGKTTDAQMIAQILGVPYFALNCGPETDESTLVAGIYPNSRKKTEDSMKFPSLQEFVTDPMQVLEEVAHTRKEGITKSEAFRELLDAVYQSGYQKAKNEGDFVMQESEIIKGCRMPSVIEIMEASLIVEPGTLGKLNRLLDDSRKLDLLYGEVVERHPNAIIIITTNLNYVANREFDFSVVSRMNKVQHRKDLTEQQLAERAMFRTGCKDMEVLKQMAKVMKRLDTVVKEEFGKAGLCGYREYENWVYEYMRTQNLVKAAEDTVLSKLASDEEDRDMLRQVCMEIYVEQGKGSV</sequence>
<dbReference type="RefSeq" id="WP_118014350.1">
    <property type="nucleotide sequence ID" value="NZ_QRTJ01000053.1"/>
</dbReference>
<reference evidence="1 2" key="1">
    <citation type="submission" date="2018-08" db="EMBL/GenBank/DDBJ databases">
        <title>A genome reference for cultivated species of the human gut microbiota.</title>
        <authorList>
            <person name="Zou Y."/>
            <person name="Xue W."/>
            <person name="Luo G."/>
        </authorList>
    </citation>
    <scope>NUCLEOTIDE SEQUENCE [LARGE SCALE GENOMIC DNA]</scope>
    <source>
        <strain evidence="1 2">AF27-4BH</strain>
    </source>
</reference>
<dbReference type="Gene3D" id="3.40.50.300">
    <property type="entry name" value="P-loop containing nucleotide triphosphate hydrolases"/>
    <property type="match status" value="1"/>
</dbReference>
<accession>A0A412BQE0</accession>
<dbReference type="InterPro" id="IPR027417">
    <property type="entry name" value="P-loop_NTPase"/>
</dbReference>
<gene>
    <name evidence="1" type="ORF">DWY88_16300</name>
</gene>
<comment type="caution">
    <text evidence="1">The sequence shown here is derived from an EMBL/GenBank/DDBJ whole genome shotgun (WGS) entry which is preliminary data.</text>
</comment>
<proteinExistence type="predicted"/>
<dbReference type="EMBL" id="QRTJ01000053">
    <property type="protein sequence ID" value="RGQ59979.1"/>
    <property type="molecule type" value="Genomic_DNA"/>
</dbReference>
<organism evidence="1 2">
    <name type="scientific">Mediterraneibacter gnavus</name>
    <name type="common">Ruminococcus gnavus</name>
    <dbReference type="NCBI Taxonomy" id="33038"/>
    <lineage>
        <taxon>Bacteria</taxon>
        <taxon>Bacillati</taxon>
        <taxon>Bacillota</taxon>
        <taxon>Clostridia</taxon>
        <taxon>Lachnospirales</taxon>
        <taxon>Lachnospiraceae</taxon>
        <taxon>Mediterraneibacter</taxon>
    </lineage>
</organism>
<protein>
    <submittedName>
        <fullName evidence="1">Uncharacterized protein</fullName>
    </submittedName>
</protein>
<dbReference type="Proteomes" id="UP000286137">
    <property type="component" value="Unassembled WGS sequence"/>
</dbReference>